<feature type="non-terminal residue" evidence="2">
    <location>
        <position position="1"/>
    </location>
</feature>
<organism evidence="2 3">
    <name type="scientific">Eragrostis curvula</name>
    <name type="common">weeping love grass</name>
    <dbReference type="NCBI Taxonomy" id="38414"/>
    <lineage>
        <taxon>Eukaryota</taxon>
        <taxon>Viridiplantae</taxon>
        <taxon>Streptophyta</taxon>
        <taxon>Embryophyta</taxon>
        <taxon>Tracheophyta</taxon>
        <taxon>Spermatophyta</taxon>
        <taxon>Magnoliopsida</taxon>
        <taxon>Liliopsida</taxon>
        <taxon>Poales</taxon>
        <taxon>Poaceae</taxon>
        <taxon>PACMAD clade</taxon>
        <taxon>Chloridoideae</taxon>
        <taxon>Eragrostideae</taxon>
        <taxon>Eragrostidinae</taxon>
        <taxon>Eragrostis</taxon>
    </lineage>
</organism>
<name>A0A5J9UQK2_9POAL</name>
<dbReference type="EMBL" id="RWGY01000013">
    <property type="protein sequence ID" value="TVU25628.1"/>
    <property type="molecule type" value="Genomic_DNA"/>
</dbReference>
<dbReference type="AlphaFoldDB" id="A0A5J9UQK2"/>
<feature type="region of interest" description="Disordered" evidence="1">
    <location>
        <begin position="63"/>
        <end position="84"/>
    </location>
</feature>
<accession>A0A5J9UQK2</accession>
<feature type="compositionally biased region" description="Basic and acidic residues" evidence="1">
    <location>
        <begin position="105"/>
        <end position="116"/>
    </location>
</feature>
<comment type="caution">
    <text evidence="2">The sequence shown here is derived from an EMBL/GenBank/DDBJ whole genome shotgun (WGS) entry which is preliminary data.</text>
</comment>
<dbReference type="Gramene" id="TVU25628">
    <property type="protein sequence ID" value="TVU25628"/>
    <property type="gene ID" value="EJB05_28131"/>
</dbReference>
<feature type="region of interest" description="Disordered" evidence="1">
    <location>
        <begin position="97"/>
        <end position="118"/>
    </location>
</feature>
<keyword evidence="3" id="KW-1185">Reference proteome</keyword>
<protein>
    <submittedName>
        <fullName evidence="2">Uncharacterized protein</fullName>
    </submittedName>
</protein>
<evidence type="ECO:0000313" key="2">
    <source>
        <dbReference type="EMBL" id="TVU25628.1"/>
    </source>
</evidence>
<gene>
    <name evidence="2" type="ORF">EJB05_28131</name>
</gene>
<sequence>MQCPEARFIRIAVAIWPEASQHTILPPMLDIARLPKAQQALFFGVGSENIQSEGRLAPKLQLDLSNKKSRGGSDLGASSKSRQSVMEKLYMERWGPKEAVQADSHGQDHRRSKELKSSAIDIQYEHYNGVK</sequence>
<evidence type="ECO:0000313" key="3">
    <source>
        <dbReference type="Proteomes" id="UP000324897"/>
    </source>
</evidence>
<evidence type="ECO:0000256" key="1">
    <source>
        <dbReference type="SAM" id="MobiDB-lite"/>
    </source>
</evidence>
<reference evidence="2 3" key="1">
    <citation type="journal article" date="2019" name="Sci. Rep.">
        <title>A high-quality genome of Eragrostis curvula grass provides insights into Poaceae evolution and supports new strategies to enhance forage quality.</title>
        <authorList>
            <person name="Carballo J."/>
            <person name="Santos B.A.C.M."/>
            <person name="Zappacosta D."/>
            <person name="Garbus I."/>
            <person name="Selva J.P."/>
            <person name="Gallo C.A."/>
            <person name="Diaz A."/>
            <person name="Albertini E."/>
            <person name="Caccamo M."/>
            <person name="Echenique V."/>
        </authorList>
    </citation>
    <scope>NUCLEOTIDE SEQUENCE [LARGE SCALE GENOMIC DNA]</scope>
    <source>
        <strain evidence="3">cv. Victoria</strain>
        <tissue evidence="2">Leaf</tissue>
    </source>
</reference>
<dbReference type="Proteomes" id="UP000324897">
    <property type="component" value="Chromosome 2"/>
</dbReference>
<proteinExistence type="predicted"/>